<feature type="coiled-coil region" evidence="21">
    <location>
        <begin position="3068"/>
        <end position="3162"/>
    </location>
</feature>
<dbReference type="FunFam" id="3.40.50.300:FF:000044">
    <property type="entry name" value="Dynein heavy chain 5, axonemal"/>
    <property type="match status" value="1"/>
</dbReference>
<dbReference type="Pfam" id="PF12777">
    <property type="entry name" value="MT"/>
    <property type="match status" value="1"/>
</dbReference>
<dbReference type="GO" id="GO:0008569">
    <property type="term" value="F:minus-end-directed microtubule motor activity"/>
    <property type="evidence" value="ECO:0007669"/>
    <property type="project" value="InterPro"/>
</dbReference>
<evidence type="ECO:0000256" key="10">
    <source>
        <dbReference type="ARBA" id="ARBA00023017"/>
    </source>
</evidence>
<keyword evidence="14" id="KW-0206">Cytoskeleton</keyword>
<dbReference type="Pfam" id="PF18199">
    <property type="entry name" value="Dynein_C"/>
    <property type="match status" value="1"/>
</dbReference>
<dbReference type="CDD" id="cd00009">
    <property type="entry name" value="AAA"/>
    <property type="match status" value="1"/>
</dbReference>
<name>A0A6F9DBX5_9ASCI</name>
<keyword evidence="15" id="KW-0966">Cell projection</keyword>
<dbReference type="InterPro" id="IPR035706">
    <property type="entry name" value="AAA_9"/>
</dbReference>
<dbReference type="InterPro" id="IPR041466">
    <property type="entry name" value="Dynein_AAA5_ext"/>
</dbReference>
<evidence type="ECO:0000256" key="20">
    <source>
        <dbReference type="ARBA" id="ARBA00082099"/>
    </source>
</evidence>
<dbReference type="Pfam" id="PF12775">
    <property type="entry name" value="AAA_7"/>
    <property type="match status" value="1"/>
</dbReference>
<evidence type="ECO:0000256" key="12">
    <source>
        <dbReference type="ARBA" id="ARBA00023069"/>
    </source>
</evidence>
<dbReference type="FunFam" id="1.20.920.20:FF:000014">
    <property type="entry name" value="dynein heavy chain 2, axonemal"/>
    <property type="match status" value="1"/>
</dbReference>
<evidence type="ECO:0000256" key="19">
    <source>
        <dbReference type="ARBA" id="ARBA00078558"/>
    </source>
</evidence>
<evidence type="ECO:0000313" key="24">
    <source>
        <dbReference type="EMBL" id="CAB3238686.1"/>
    </source>
</evidence>
<dbReference type="Gene3D" id="1.20.58.1120">
    <property type="match status" value="1"/>
</dbReference>
<dbReference type="InterPro" id="IPR041589">
    <property type="entry name" value="DNAH3_AAA_lid_1"/>
</dbReference>
<dbReference type="GO" id="GO:0005874">
    <property type="term" value="C:microtubule"/>
    <property type="evidence" value="ECO:0007669"/>
    <property type="project" value="UniProtKB-KW"/>
</dbReference>
<dbReference type="PANTHER" id="PTHR45703:SF32">
    <property type="entry name" value="DYNEINS HEAVY CHAIN"/>
    <property type="match status" value="1"/>
</dbReference>
<keyword evidence="8" id="KW-0067">ATP-binding</keyword>
<evidence type="ECO:0000256" key="11">
    <source>
        <dbReference type="ARBA" id="ARBA00023054"/>
    </source>
</evidence>
<feature type="coiled-coil region" evidence="21">
    <location>
        <begin position="3589"/>
        <end position="3623"/>
    </location>
</feature>
<keyword evidence="7" id="KW-0802">TPR repeat</keyword>
<dbReference type="Pfam" id="PF12774">
    <property type="entry name" value="AAA_6"/>
    <property type="match status" value="1"/>
</dbReference>
<evidence type="ECO:0000256" key="6">
    <source>
        <dbReference type="ARBA" id="ARBA00022741"/>
    </source>
</evidence>
<dbReference type="FunFam" id="3.10.490.20:FF:000008">
    <property type="entry name" value="dynein heavy chain 2, axonemal"/>
    <property type="match status" value="1"/>
</dbReference>
<dbReference type="Pfam" id="PF08393">
    <property type="entry name" value="DHC_N2"/>
    <property type="match status" value="1"/>
</dbReference>
<proteinExistence type="evidence at transcript level"/>
<sequence>MDEEGPAEDALVPSAAAPNVNKSPAASVNGGDSGSDAGPIDMTTMIKSRIAIKGVSSESWTDNHNMMIEAFLNDANMKLLVVYMDAVNGLLVEPTVPNHQNAEELVYFIKTGKPTLPISDQNFSMQIQWGTLRSGYIESLLRIMNGIYAPMFFKNPNWPDSIKNDFSAHLHRFLASLTDIKHKMNGKTVLYIPNEGLEISAEIVAKNKELVQRLETAMIHWTRQIKEVLNAQEALETAESTGPLEEINFWNNRCIDLSGLSSQLDKPGVIKIQRILELAKSSYVGPFKKLSKLIQDGSSQAQSNLRFLSLFKGPCEKLASSTPKEVHKLLPEIVKIIRVIWTNAPYYNSRERLTALFRKLSNEVIRVCCREISLDRIFDGYVDSSIIVLTNCINCCLAWKDIYRVNALVHHQCSKFGWVLDQSSIFAQVDAFVQRCKDLLEVCECQKNFARREDGNKTELPFFCGQRGPSIARSLLEIEGTFEKHLQILQTVKKGILDVKNTSWHDDYNKFRAGVKDLEVMTQNLITSAFETVNTVEEGVMLLDVFQHLSVRESIKRTIDKKTVEVYAMFNDELNNVKKELSSKTTNMMSHQPKYAGAAHWARALKRRIDRPMEELKRAYFLPEIGLGMETRTAYTQLATALDEFVRKTFNEWTSTVDDNSIKKLEISLMQKGAVTKDMLNMNFERNILKLFNEIHYWERLMFEIPHYVNDVYSKREELRSLREHVLLVVRDYNRIISVLSFEERGLFKERIRSLDKKIHPGLTKLTWASKGISEYFVGECRLHSKKVQSIVDDYKRANMSIAQSCRKISEMLLVHLDGKKIYQELEFQDDQYRHRNNVQKKLEDIHQKILQTMKDTYLVFKSDGMDVQQHWVRYTERIDQYVEDAFRLNVKSSLLEISKAINGDGKSSPNPLFRVKVVLKPGKNNTPVVEFSPTLQQLATIVRNVNTQLTSAVAGFKHLPEILARSKRMHYEHKETIALIIEKDEETKKIQRSITEGMIENSKHLQNYLTTWDNYKEIWEINKDAFIRRYQRLNPPVASFDADIGRYTEVSNNVQKEETVLNIEFVLLDCSPLKFALLSHCNEWQSKFTTLLRDMASQKLAELTEFLKVNAEKVSHVPKSLDELGDGLELWEKLHTDLQATEERIPPIHDQFAILVKYEVVIDEETQATLDNLGSEWVAFQQAIIDADVMLKKNKEKFKTGLLSQAEEFRKRVGALSYDFAQQGPFSSSFTSEDAIGTIANFKKGVGDLKLEEVSLRRGLGLFKIEQQPSKDLINLDKDLDYIDQVWDLTKEWEVLWAEWKIGQFKDLVTTDMEMTAQSLYKKLNKLSREVKDKEWEIVEFSKNRIDQFKRTMPLITDLKNQAMRERHWNQIKTEVQRPFDHLSETFTLERIIELGLDAHAEQISEISGAASKELAIEETLADIESIWNDIILDITPYKDKGHFKLRGTDEIFQQLEDHQVTLSTMKASRFVKAFEKQVDLWERTLSLIMECIEMILTVQRQWMYLENIFLGEDIRKQLPRESAEFDEVNMNWKVIMTRLSKDNNARRGTHHPGMLEQLNDMNAKLEEIQKSLDMYLETKRQIFPRFYFLSNDDLLEILGQSRNPEAVQPHLKKCFDNIKSLMMKKIGHGQKMEASGMYSSEGEFVEFGNPVLLEGPVEAWLCDVERTMRWTLKEVLKQTRNALKKMLNKRDRWIKDWPGQPVITASQIQWTADCTKALITCKERGDKKALKSVKKKQVSMLNKYSEAIRGNLNKNQRSKVVALVTIEVHARDVIDKLIKTGTNDVTAFEWLQQLRLYWDKDIDDCVVRQTNTHFQYGYEYLGNSGRLVITPLTDRCYVTLTTALHLHRGGSPKGPAGTGKTETVKDLGKALGMYVIVVNCSEGLDYKSMGRMYSGLAQTGAWGCFDEFNRINIEVLSVVAQQILSILSALSTGQQRFVFEGREINLIWSCGIFITMNPGYAGRTELPDNLKSMFRPIAMVVPDSNLISEIILFGEGFGNCRALAKKVYTLYSLAVQQLSKQDHYDFGLRALVSVLRYAGRKKRANPDMSDEEILLLAMKDMNVAKLTSVDAPLFNGIVSDLFPGVDTPVIDYGKLRDAINKILTQQQLQSDINVILKVIQLYETKNSRHSVMIVGQSGSGKSVTWRVLQSALSKLKKDNVQGYNIVRDFPINPKALSLGELYGEFDLSTNEWTDGVLSSVMRVTCADEKPDEKWLVFDGPVDTLWIESMNSVMDDNKVLTLINGERISMPEQVSLLFEVGDLSVASPATVSRCGMVYFDYSDLGYQPYIKSWLQKKKQKDLVIILNELIEKYLKKVLEFKHHSCNELVPIAEINGVRSLCNLFDTLAVPENGVNPTDTENYARMVELWFIFSLIWSVGASVDEDSRRKLDNFLREVEGSFPNKDTVYEYYVDPKNRTWVNFEEKLQKGWRYPPNAPFYRIMVPTVDTVRYDFIVSSLIKSGYPVLLVGPVGTGKTSVAQNVLDKLDATKYSTLTINMSSQTTSNNVQEIIESRVEKRTKGVYVPLGSKKMITFMDDFNMPAKDTFGSQPPLELIRQWIDYGFWYDRLKQITKHTKDMYLLCDMGPPGGGRQVISQRLQSRFNLINMTFPSETQIKRIFGTMINQKLQDFEEDVKPIGDVITQATIDVYRLVVEKFLPTPAKIHYLFNLRDISKVFQGLLRAHKDFHDTKQSMTRLWIHECFRVFSDRLVDVKDSETFIGMISDRLGALFDQTYHNLCPNKQPPVFGDFLNTNEVYEDLNDFTLVKKYMEDQLEDYNMTPGVVSMDLVLFKDAIEHVARIVRVIRQPRGNMLLIGIGGSGRQSLSRLAAYVCEYNTFQIEVSRHYRKTEFRDDLKRLYFQAGVENKPTVFLFTDTQVVEEIFLEDINNILSSGEVPNLYKPDEFEEVRNALEADAKKDGIAETTDAMFRYLIDRVRNNLHVALCMSPVGDTFRNRIRQYPAFVNCTTIDLFTEWPHDALLEVAEKYLEGMDLGEGEDMNKNVAKIFVTMHRSVVTSSEKMLFELKRHNYVTPTNYLELVSGYKSLLSEKRKELGDQVSKLRNGLFKIDDTRSKVEAMSIELEEAKTKVAQFQKQCEEYLVVIVQQKREADEQQKSVAAYSERIAAEEVKCKQMADNAQRDLDEALPALEEAKKALEALNKKDITEIKSYGRPPALVEMVLQAVMILRGSEPTWAEAKRQLGDGNFIKQLINFDKDNMSDRVLKKIGQQYCAHSEFKPDNVGRVSFAAQSLCMWVRAMELYGRIYRVVEPKRQRLEAASEQLKEKQASLDDAKRKLAEVTEKMEKLKKEYEERLAQKEDLRRKAELTELKLTRAGKLVAGLAGEKIRWEASAESLEESMKYLVGDCLVASAFLSYMGPFLSNYRDEMVDKIWLQQVHDLHVPCTPNFTFAEFLSKPTQTREWNIQGLPSDAFSTENGVIVNRGNRWPLMVDPQGQAIKWIKNMEGSRGLKIIDLQQHDYLRTLENSVQFGSPVLLQNVQEELDPSLAPILNKAITKVGGRLLIKLGDKEVEYNTEFKFYITTKLSNPHYPPEISTKTSIVNFAVKEQGLEAQLLGTVVRKERPELEEQKDSLVIKIASGKNKLQELEDEILRLLNEAQGSLLDDEQLVNTLHSSKTTAAEVGEQLQVAEQTEIKIDAAREGYRPCARRASILFFVLNDMGRIDPMYQFSLDSFIDLFNQSIDKSQKSSKLEDRITNLNEFHTYAVYRYTCRGLFEKHKMLFSFQMCAKILESASKINMDEYNFFLRGGVVLDREGQMDNPCPNWLADSCWDNITELDKLTNFHGIMTSFEQYPRDWNVWFTSSEPETAPLPGEWENSCNELQRMVIVRSLRSDRVSFCATSFIVNNLGSKFVEPPVLDMKQVVDDSTTRSPLIFVLSPGVDPTSSLLQLAEQSQMSHRFHALSLGQGQAPIATRMIKEGVKEGNWVFLANCHLSLSWMPQLDKLVEQLQVEEPHADFRLWLSSSPHPDFPVSILQVGIKMTTEPPKGLKANMKRLYHLITDQQFTRCTKPGKYKKLLFALCFFHSLLIERKKFLMLGWNIIYGFNDSDFEVSENLLSIYLDEYDETPWDALKYLIAGVNYGGHVTDDFDRRLLHSYINTTFNNDAVANTFYKLSTMDTYYIPRDGPLQTYKEYINQLPNVDNPEAFGQHPNADIASQITEARMLFETLLSLQPKIATKTGVSQEEKVLDLAANVLKTIPDTIDYEGTAKILSDDPNPLNVVLLQEIERYNYLLVIMRSSLIDLEKGIQGLVLMSAELEETFQCIFEGRVPSMWEKAYPSLKPLGAWTRDLVSRVEQFAKWAETAHPPTIFWMSGFTFPTGFLTAVLQTSARANAVSVDSLSWEFIVSTVDDNHITSPPKDGVWVKGLFLEGAGWDKKNSCLIEAAPMQLTCAMPTIHFKPSEAKKKSGKGLYSSPCYYFPNRAGASGRASFVVAVDLKAGAQISDHWVKRGTALLMSLDH</sequence>
<dbReference type="Pfam" id="PF18198">
    <property type="entry name" value="AAA_lid_11"/>
    <property type="match status" value="1"/>
</dbReference>
<keyword evidence="6" id="KW-0547">Nucleotide-binding</keyword>
<keyword evidence="4" id="KW-0493">Microtubule</keyword>
<evidence type="ECO:0000256" key="3">
    <source>
        <dbReference type="ARBA" id="ARBA00022490"/>
    </source>
</evidence>
<dbReference type="FunFam" id="1.20.920.30:FF:000005">
    <property type="entry name" value="Dynein, axonemal, heavy chain 2"/>
    <property type="match status" value="1"/>
</dbReference>
<dbReference type="Gene3D" id="1.10.472.130">
    <property type="match status" value="1"/>
</dbReference>
<keyword evidence="10" id="KW-0243">Dynein</keyword>
<comment type="similarity">
    <text evidence="2">Belongs to the dynein heavy chain family.</text>
</comment>
<dbReference type="InterPro" id="IPR056759">
    <property type="entry name" value="DYH2-5-8_CC"/>
</dbReference>
<evidence type="ECO:0000256" key="9">
    <source>
        <dbReference type="ARBA" id="ARBA00022846"/>
    </source>
</evidence>
<comment type="subcellular location">
    <subcellularLocation>
        <location evidence="1">Cytoplasm</location>
        <location evidence="1">Cytoskeleton</location>
        <location evidence="1">Flagellum axoneme</location>
    </subcellularLocation>
</comment>
<feature type="domain" description="AAA+ ATPase" evidence="23">
    <location>
        <begin position="2462"/>
        <end position="2609"/>
    </location>
</feature>
<dbReference type="EMBL" id="LR784563">
    <property type="protein sequence ID" value="CAB3238686.1"/>
    <property type="molecule type" value="mRNA"/>
</dbReference>
<reference evidence="24" key="1">
    <citation type="submission" date="2020-04" db="EMBL/GenBank/DDBJ databases">
        <authorList>
            <person name="Neveu A P."/>
        </authorList>
    </citation>
    <scope>NUCLEOTIDE SEQUENCE</scope>
    <source>
        <tissue evidence="24">Whole embryo</tissue>
    </source>
</reference>
<dbReference type="FunFam" id="3.40.50.300:FF:004557">
    <property type="entry name" value="Predicted protein"/>
    <property type="match status" value="1"/>
</dbReference>
<dbReference type="GO" id="GO:0045505">
    <property type="term" value="F:dynein intermediate chain binding"/>
    <property type="evidence" value="ECO:0007669"/>
    <property type="project" value="InterPro"/>
</dbReference>
<protein>
    <recommendedName>
        <fullName evidence="18">Dynein axonemal heavy chain 2</fullName>
    </recommendedName>
    <alternativeName>
        <fullName evidence="20">Axonemal beta dynein heavy chain 2</fullName>
    </alternativeName>
    <alternativeName>
        <fullName evidence="19">Ciliary dynein heavy chain 2</fullName>
    </alternativeName>
</protein>
<keyword evidence="3" id="KW-0963">Cytoplasm</keyword>
<dbReference type="FunFam" id="1.20.1270.280:FF:000007">
    <property type="entry name" value="dynein heavy chain 2, axonemal"/>
    <property type="match status" value="1"/>
</dbReference>
<dbReference type="SMART" id="SM00382">
    <property type="entry name" value="AAA"/>
    <property type="match status" value="2"/>
</dbReference>
<evidence type="ECO:0000256" key="15">
    <source>
        <dbReference type="ARBA" id="ARBA00023273"/>
    </source>
</evidence>
<dbReference type="FunFam" id="3.40.50.300:FF:000815">
    <property type="entry name" value="Dynein heavy chain 2, axonemal"/>
    <property type="match status" value="1"/>
</dbReference>
<evidence type="ECO:0000256" key="21">
    <source>
        <dbReference type="SAM" id="Coils"/>
    </source>
</evidence>
<evidence type="ECO:0000256" key="5">
    <source>
        <dbReference type="ARBA" id="ARBA00022737"/>
    </source>
</evidence>
<evidence type="ECO:0000256" key="7">
    <source>
        <dbReference type="ARBA" id="ARBA00022803"/>
    </source>
</evidence>
<feature type="coiled-coil region" evidence="21">
    <location>
        <begin position="1318"/>
        <end position="1345"/>
    </location>
</feature>
<accession>A0A6F9DBX5</accession>
<evidence type="ECO:0000256" key="1">
    <source>
        <dbReference type="ARBA" id="ARBA00004611"/>
    </source>
</evidence>
<dbReference type="FunFam" id="1.10.8.720:FF:000008">
    <property type="entry name" value="Dynein axonemal heavy chain 2"/>
    <property type="match status" value="1"/>
</dbReference>
<dbReference type="FunFam" id="1.20.140.100:FF:000006">
    <property type="entry name" value="dynein heavy chain 2, axonemal"/>
    <property type="match status" value="1"/>
</dbReference>
<dbReference type="InterPro" id="IPR003593">
    <property type="entry name" value="AAA+_ATPase"/>
</dbReference>
<dbReference type="PANTHER" id="PTHR45703">
    <property type="entry name" value="DYNEIN HEAVY CHAIN"/>
    <property type="match status" value="1"/>
</dbReference>
<dbReference type="Gene3D" id="1.20.1270.280">
    <property type="match status" value="1"/>
</dbReference>
<dbReference type="InterPro" id="IPR043160">
    <property type="entry name" value="Dynein_C_barrel"/>
</dbReference>
<dbReference type="FunFam" id="1.10.8.1220:FF:000001">
    <property type="entry name" value="Dynein axonemal heavy chain 5"/>
    <property type="match status" value="1"/>
</dbReference>
<dbReference type="InterPro" id="IPR041658">
    <property type="entry name" value="AAA_lid_11"/>
</dbReference>
<dbReference type="Gene3D" id="1.10.287.2620">
    <property type="match status" value="1"/>
</dbReference>
<dbReference type="FunFam" id="1.10.472.130:FF:000003">
    <property type="entry name" value="Dynein, axonemal, heavy chain 2"/>
    <property type="match status" value="1"/>
</dbReference>
<dbReference type="InterPro" id="IPR041228">
    <property type="entry name" value="Dynein_C"/>
</dbReference>
<dbReference type="Gene3D" id="1.20.920.30">
    <property type="match status" value="1"/>
</dbReference>
<evidence type="ECO:0000256" key="4">
    <source>
        <dbReference type="ARBA" id="ARBA00022701"/>
    </source>
</evidence>
<dbReference type="InterPro" id="IPR026983">
    <property type="entry name" value="DHC"/>
</dbReference>
<dbReference type="Pfam" id="PF25007">
    <property type="entry name" value="DYH2-5-8_CC"/>
    <property type="match status" value="1"/>
</dbReference>
<dbReference type="Pfam" id="PF17852">
    <property type="entry name" value="Dynein_AAA_lid"/>
    <property type="match status" value="1"/>
</dbReference>
<dbReference type="InterPro" id="IPR013602">
    <property type="entry name" value="Dynein_heavy_linker"/>
</dbReference>
<dbReference type="GO" id="GO:0007018">
    <property type="term" value="P:microtubule-based movement"/>
    <property type="evidence" value="ECO:0007669"/>
    <property type="project" value="InterPro"/>
</dbReference>
<dbReference type="GO" id="GO:0031514">
    <property type="term" value="C:motile cilium"/>
    <property type="evidence" value="ECO:0007669"/>
    <property type="project" value="UniProtKB-ARBA"/>
</dbReference>
<dbReference type="GO" id="GO:0005858">
    <property type="term" value="C:axonemal dynein complex"/>
    <property type="evidence" value="ECO:0007669"/>
    <property type="project" value="UniProtKB-ARBA"/>
</dbReference>
<dbReference type="InterPro" id="IPR013594">
    <property type="entry name" value="Dynein_heavy_tail"/>
</dbReference>
<evidence type="ECO:0000256" key="17">
    <source>
        <dbReference type="ARBA" id="ARBA00064223"/>
    </source>
</evidence>
<dbReference type="InterPro" id="IPR043157">
    <property type="entry name" value="Dynein_AAA1S"/>
</dbReference>
<feature type="region of interest" description="Disordered" evidence="22">
    <location>
        <begin position="1"/>
        <end position="40"/>
    </location>
</feature>
<evidence type="ECO:0000256" key="18">
    <source>
        <dbReference type="ARBA" id="ARBA00071813"/>
    </source>
</evidence>
<keyword evidence="13" id="KW-0505">Motor protein</keyword>
<dbReference type="Gene3D" id="1.20.140.100">
    <property type="entry name" value="Dynein heavy chain, N-terminal domain 2"/>
    <property type="match status" value="1"/>
</dbReference>
<dbReference type="Gene3D" id="1.20.920.20">
    <property type="match status" value="1"/>
</dbReference>
<dbReference type="InterPro" id="IPR024317">
    <property type="entry name" value="Dynein_heavy_chain_D4_dom"/>
</dbReference>
<dbReference type="InterPro" id="IPR027417">
    <property type="entry name" value="P-loop_NTPase"/>
</dbReference>
<gene>
    <name evidence="24" type="primary">Dnah2</name>
</gene>
<feature type="domain" description="AAA+ ATPase" evidence="23">
    <location>
        <begin position="1850"/>
        <end position="1986"/>
    </location>
</feature>
<keyword evidence="5" id="KW-0677">Repeat</keyword>
<dbReference type="FunFam" id="1.20.58.1120:FF:000012">
    <property type="entry name" value="Dynein, axonemal, heavy chain 2"/>
    <property type="match status" value="1"/>
</dbReference>
<keyword evidence="12" id="KW-0969">Cilium</keyword>
<evidence type="ECO:0000256" key="13">
    <source>
        <dbReference type="ARBA" id="ARBA00023175"/>
    </source>
</evidence>
<dbReference type="Gene3D" id="1.10.8.710">
    <property type="match status" value="1"/>
</dbReference>
<dbReference type="Pfam" id="PF17857">
    <property type="entry name" value="AAA_lid_1"/>
    <property type="match status" value="1"/>
</dbReference>
<feature type="coiled-coil region" evidence="21">
    <location>
        <begin position="3272"/>
        <end position="3327"/>
    </location>
</feature>
<comment type="function">
    <text evidence="16">As part of the axonemal inner dynein arm complex plays a central role in ciliary beat. Expressed in sperm flagellum, it is required for sperm motility. Dyneins are microtubule-based molecular motors possessing ATPase activities that can convert the chemical energy of ATP into relative sliding between adjacent microtubule doublets to generate ciliary bending.</text>
</comment>
<dbReference type="Gene3D" id="3.10.490.20">
    <property type="match status" value="1"/>
</dbReference>
<dbReference type="InterPro" id="IPR042228">
    <property type="entry name" value="Dynein_linker_3"/>
</dbReference>
<dbReference type="InterPro" id="IPR042222">
    <property type="entry name" value="Dynein_2_N"/>
</dbReference>
<dbReference type="FunFam" id="3.40.50.300:FF:000049">
    <property type="entry name" value="Dynein, axonemal, heavy chain 5"/>
    <property type="match status" value="1"/>
</dbReference>
<dbReference type="GO" id="GO:0005524">
    <property type="term" value="F:ATP binding"/>
    <property type="evidence" value="ECO:0007669"/>
    <property type="project" value="UniProtKB-KW"/>
</dbReference>
<dbReference type="Gene3D" id="3.20.180.20">
    <property type="entry name" value="Dynein heavy chain, N-terminal domain 2"/>
    <property type="match status" value="1"/>
</dbReference>
<dbReference type="Gene3D" id="3.40.50.300">
    <property type="entry name" value="P-loop containing nucleotide triphosphate hydrolases"/>
    <property type="match status" value="5"/>
</dbReference>
<dbReference type="FunFam" id="1.10.8.710:FF:000001">
    <property type="entry name" value="Dynein axonemal heavy chain 2"/>
    <property type="match status" value="1"/>
</dbReference>
<keyword evidence="11 21" id="KW-0175">Coiled coil</keyword>
<dbReference type="InterPro" id="IPR035699">
    <property type="entry name" value="AAA_6"/>
</dbReference>
<dbReference type="Pfam" id="PF03028">
    <property type="entry name" value="Dynein_heavy"/>
    <property type="match status" value="1"/>
</dbReference>
<dbReference type="SUPFAM" id="SSF52540">
    <property type="entry name" value="P-loop containing nucleoside triphosphate hydrolases"/>
    <property type="match status" value="4"/>
</dbReference>
<dbReference type="InterPro" id="IPR004273">
    <property type="entry name" value="Dynein_heavy_D6_P-loop"/>
</dbReference>
<comment type="subunit">
    <text evidence="17">Part of the axonemal inner dynein arm complex that consists of at least two heavy chains and a number of intermediate and light chains. Interacts with DNAI4.</text>
</comment>
<evidence type="ECO:0000256" key="14">
    <source>
        <dbReference type="ARBA" id="ARBA00023212"/>
    </source>
</evidence>
<organism evidence="24">
    <name type="scientific">Phallusia mammillata</name>
    <dbReference type="NCBI Taxonomy" id="59560"/>
    <lineage>
        <taxon>Eukaryota</taxon>
        <taxon>Metazoa</taxon>
        <taxon>Chordata</taxon>
        <taxon>Tunicata</taxon>
        <taxon>Ascidiacea</taxon>
        <taxon>Phlebobranchia</taxon>
        <taxon>Ascidiidae</taxon>
        <taxon>Phallusia</taxon>
    </lineage>
</organism>
<evidence type="ECO:0000256" key="2">
    <source>
        <dbReference type="ARBA" id="ARBA00008887"/>
    </source>
</evidence>
<dbReference type="Gene3D" id="1.10.8.720">
    <property type="entry name" value="Region D6 of dynein motor"/>
    <property type="match status" value="1"/>
</dbReference>
<dbReference type="Pfam" id="PF12781">
    <property type="entry name" value="AAA_9"/>
    <property type="match status" value="1"/>
</dbReference>
<evidence type="ECO:0000256" key="8">
    <source>
        <dbReference type="ARBA" id="ARBA00022840"/>
    </source>
</evidence>
<dbReference type="InterPro" id="IPR024743">
    <property type="entry name" value="Dynein_HC_stalk"/>
</dbReference>
<dbReference type="Gene3D" id="1.10.8.1220">
    <property type="match status" value="1"/>
</dbReference>
<dbReference type="FunFam" id="3.40.50.300:FF:006175">
    <property type="entry name" value="Uncharacterized protein"/>
    <property type="match status" value="1"/>
</dbReference>
<dbReference type="Pfam" id="PF12780">
    <property type="entry name" value="AAA_8"/>
    <property type="match status" value="1"/>
</dbReference>
<dbReference type="FunFam" id="3.40.50.300:FF:002141">
    <property type="entry name" value="Dynein heavy chain"/>
    <property type="match status" value="1"/>
</dbReference>
<dbReference type="InterPro" id="IPR042219">
    <property type="entry name" value="AAA_lid_11_sf"/>
</dbReference>
<evidence type="ECO:0000259" key="23">
    <source>
        <dbReference type="SMART" id="SM00382"/>
    </source>
</evidence>
<dbReference type="Gene3D" id="6.10.140.1060">
    <property type="match status" value="1"/>
</dbReference>
<dbReference type="Pfam" id="PF08385">
    <property type="entry name" value="DHC_N1"/>
    <property type="match status" value="1"/>
</dbReference>
<evidence type="ECO:0000256" key="22">
    <source>
        <dbReference type="SAM" id="MobiDB-lite"/>
    </source>
</evidence>
<evidence type="ECO:0000256" key="16">
    <source>
        <dbReference type="ARBA" id="ARBA00053635"/>
    </source>
</evidence>
<dbReference type="GO" id="GO:0051959">
    <property type="term" value="F:dynein light intermediate chain binding"/>
    <property type="evidence" value="ECO:0007669"/>
    <property type="project" value="InterPro"/>
</dbReference>
<keyword evidence="9" id="KW-0282">Flagellum</keyword>
<dbReference type="FunFam" id="1.10.287.2620:FF:000002">
    <property type="entry name" value="Dynein heavy chain 2, axonemal"/>
    <property type="match status" value="1"/>
</dbReference>
<dbReference type="FunFam" id="3.20.180.20:FF:000003">
    <property type="entry name" value="Dynein heavy chain 12, axonemal"/>
    <property type="match status" value="1"/>
</dbReference>